<dbReference type="Gene3D" id="1.10.287.950">
    <property type="entry name" value="Methyl-accepting chemotaxis protein"/>
    <property type="match status" value="1"/>
</dbReference>
<keyword evidence="4" id="KW-0145">Chemotaxis</keyword>
<evidence type="ECO:0000256" key="1">
    <source>
        <dbReference type="ARBA" id="ARBA00004429"/>
    </source>
</evidence>
<keyword evidence="2" id="KW-1003">Cell membrane</keyword>
<evidence type="ECO:0000256" key="8">
    <source>
        <dbReference type="ARBA" id="ARBA00023136"/>
    </source>
</evidence>
<evidence type="ECO:0000259" key="14">
    <source>
        <dbReference type="PROSITE" id="PS50111"/>
    </source>
</evidence>
<dbReference type="EMBL" id="JACEZT010000009">
    <property type="protein sequence ID" value="MBA5638412.1"/>
    <property type="molecule type" value="Genomic_DNA"/>
</dbReference>
<evidence type="ECO:0000256" key="11">
    <source>
        <dbReference type="PROSITE-ProRule" id="PRU00284"/>
    </source>
</evidence>
<dbReference type="PROSITE" id="PS50111">
    <property type="entry name" value="CHEMOTAXIS_TRANSDUC_2"/>
    <property type="match status" value="1"/>
</dbReference>
<keyword evidence="7 13" id="KW-1133">Transmembrane helix</keyword>
<dbReference type="AlphaFoldDB" id="A0A7W2ICX0"/>
<dbReference type="InterPro" id="IPR004090">
    <property type="entry name" value="Chemotax_Me-accpt_rcpt"/>
</dbReference>
<evidence type="ECO:0000256" key="4">
    <source>
        <dbReference type="ARBA" id="ARBA00022500"/>
    </source>
</evidence>
<dbReference type="Proteomes" id="UP000534388">
    <property type="component" value="Unassembled WGS sequence"/>
</dbReference>
<dbReference type="SMART" id="SM00304">
    <property type="entry name" value="HAMP"/>
    <property type="match status" value="1"/>
</dbReference>
<keyword evidence="3" id="KW-0488">Methylation</keyword>
<dbReference type="SMART" id="SM00283">
    <property type="entry name" value="MA"/>
    <property type="match status" value="1"/>
</dbReference>
<evidence type="ECO:0000256" key="3">
    <source>
        <dbReference type="ARBA" id="ARBA00022481"/>
    </source>
</evidence>
<evidence type="ECO:0000256" key="2">
    <source>
        <dbReference type="ARBA" id="ARBA00022475"/>
    </source>
</evidence>
<evidence type="ECO:0000313" key="17">
    <source>
        <dbReference type="Proteomes" id="UP000534388"/>
    </source>
</evidence>
<evidence type="ECO:0000256" key="12">
    <source>
        <dbReference type="SAM" id="MobiDB-lite"/>
    </source>
</evidence>
<dbReference type="GO" id="GO:0006935">
    <property type="term" value="P:chemotaxis"/>
    <property type="evidence" value="ECO:0007669"/>
    <property type="project" value="UniProtKB-KW"/>
</dbReference>
<feature type="region of interest" description="Disordered" evidence="12">
    <location>
        <begin position="521"/>
        <end position="565"/>
    </location>
</feature>
<name>A0A7W2ICX0_9BURK</name>
<evidence type="ECO:0000313" key="16">
    <source>
        <dbReference type="EMBL" id="MBA5638412.1"/>
    </source>
</evidence>
<keyword evidence="8 13" id="KW-0472">Membrane</keyword>
<protein>
    <submittedName>
        <fullName evidence="16">Tar ligand binding domain-containing protein</fullName>
    </submittedName>
</protein>
<feature type="domain" description="HAMP" evidence="15">
    <location>
        <begin position="211"/>
        <end position="263"/>
    </location>
</feature>
<dbReference type="PANTHER" id="PTHR43531:SF14">
    <property type="entry name" value="METHYL-ACCEPTING CHEMOTAXIS PROTEIN I-RELATED"/>
    <property type="match status" value="1"/>
</dbReference>
<dbReference type="Pfam" id="PF00015">
    <property type="entry name" value="MCPsignal"/>
    <property type="match status" value="1"/>
</dbReference>
<gene>
    <name evidence="16" type="ORF">H3H37_15240</name>
</gene>
<reference evidence="16 17" key="1">
    <citation type="submission" date="2020-07" db="EMBL/GenBank/DDBJ databases">
        <title>Novel species isolated from subtropical streams in China.</title>
        <authorList>
            <person name="Lu H."/>
        </authorList>
    </citation>
    <scope>NUCLEOTIDE SEQUENCE [LARGE SCALE GENOMIC DNA]</scope>
    <source>
        <strain evidence="16 17">LX20W</strain>
    </source>
</reference>
<evidence type="ECO:0000256" key="7">
    <source>
        <dbReference type="ARBA" id="ARBA00022989"/>
    </source>
</evidence>
<feature type="domain" description="Methyl-accepting transducer" evidence="14">
    <location>
        <begin position="268"/>
        <end position="497"/>
    </location>
</feature>
<feature type="transmembrane region" description="Helical" evidence="13">
    <location>
        <begin position="187"/>
        <end position="209"/>
    </location>
</feature>
<evidence type="ECO:0000256" key="9">
    <source>
        <dbReference type="ARBA" id="ARBA00023224"/>
    </source>
</evidence>
<evidence type="ECO:0000256" key="6">
    <source>
        <dbReference type="ARBA" id="ARBA00022692"/>
    </source>
</evidence>
<dbReference type="PRINTS" id="PR00260">
    <property type="entry name" value="CHEMTRNSDUCR"/>
</dbReference>
<keyword evidence="6 13" id="KW-0812">Transmembrane</keyword>
<dbReference type="InterPro" id="IPR051310">
    <property type="entry name" value="MCP_chemotaxis"/>
</dbReference>
<organism evidence="16 17">
    <name type="scientific">Rugamonas brunnea</name>
    <dbReference type="NCBI Taxonomy" id="2758569"/>
    <lineage>
        <taxon>Bacteria</taxon>
        <taxon>Pseudomonadati</taxon>
        <taxon>Pseudomonadota</taxon>
        <taxon>Betaproteobacteria</taxon>
        <taxon>Burkholderiales</taxon>
        <taxon>Oxalobacteraceae</taxon>
        <taxon>Telluria group</taxon>
        <taxon>Rugamonas</taxon>
    </lineage>
</organism>
<keyword evidence="17" id="KW-1185">Reference proteome</keyword>
<keyword evidence="5" id="KW-0997">Cell inner membrane</keyword>
<comment type="similarity">
    <text evidence="10">Belongs to the methyl-accepting chemotaxis (MCP) protein family.</text>
</comment>
<dbReference type="GO" id="GO:0004888">
    <property type="term" value="F:transmembrane signaling receptor activity"/>
    <property type="evidence" value="ECO:0007669"/>
    <property type="project" value="InterPro"/>
</dbReference>
<dbReference type="Pfam" id="PF02203">
    <property type="entry name" value="TarH"/>
    <property type="match status" value="1"/>
</dbReference>
<evidence type="ECO:0000259" key="15">
    <source>
        <dbReference type="PROSITE" id="PS50885"/>
    </source>
</evidence>
<comment type="subcellular location">
    <subcellularLocation>
        <location evidence="1">Cell inner membrane</location>
        <topology evidence="1">Multi-pass membrane protein</topology>
    </subcellularLocation>
</comment>
<evidence type="ECO:0000256" key="10">
    <source>
        <dbReference type="ARBA" id="ARBA00029447"/>
    </source>
</evidence>
<dbReference type="RefSeq" id="WP_182163934.1">
    <property type="nucleotide sequence ID" value="NZ_JACEZT010000009.1"/>
</dbReference>
<dbReference type="PANTHER" id="PTHR43531">
    <property type="entry name" value="PROTEIN ICFG"/>
    <property type="match status" value="1"/>
</dbReference>
<dbReference type="InterPro" id="IPR003122">
    <property type="entry name" value="Tar_rcpt_lig-bd"/>
</dbReference>
<dbReference type="SUPFAM" id="SSF58104">
    <property type="entry name" value="Methyl-accepting chemotaxis protein (MCP) signaling domain"/>
    <property type="match status" value="1"/>
</dbReference>
<accession>A0A7W2ICX0</accession>
<keyword evidence="9 11" id="KW-0807">Transducer</keyword>
<proteinExistence type="inferred from homology"/>
<dbReference type="PROSITE" id="PS50885">
    <property type="entry name" value="HAMP"/>
    <property type="match status" value="1"/>
</dbReference>
<evidence type="ECO:0000256" key="5">
    <source>
        <dbReference type="ARBA" id="ARBA00022519"/>
    </source>
</evidence>
<dbReference type="GO" id="GO:0007165">
    <property type="term" value="P:signal transduction"/>
    <property type="evidence" value="ECO:0007669"/>
    <property type="project" value="UniProtKB-KW"/>
</dbReference>
<evidence type="ECO:0000256" key="13">
    <source>
        <dbReference type="SAM" id="Phobius"/>
    </source>
</evidence>
<dbReference type="InterPro" id="IPR004089">
    <property type="entry name" value="MCPsignal_dom"/>
</dbReference>
<dbReference type="GO" id="GO:0005886">
    <property type="term" value="C:plasma membrane"/>
    <property type="evidence" value="ECO:0007669"/>
    <property type="project" value="UniProtKB-SubCell"/>
</dbReference>
<dbReference type="Pfam" id="PF00672">
    <property type="entry name" value="HAMP"/>
    <property type="match status" value="1"/>
</dbReference>
<dbReference type="FunFam" id="1.10.287.950:FF:000001">
    <property type="entry name" value="Methyl-accepting chemotaxis sensory transducer"/>
    <property type="match status" value="1"/>
</dbReference>
<dbReference type="InterPro" id="IPR003660">
    <property type="entry name" value="HAMP_dom"/>
</dbReference>
<feature type="compositionally biased region" description="Low complexity" evidence="12">
    <location>
        <begin position="546"/>
        <end position="559"/>
    </location>
</feature>
<sequence>MFKNLTIRLRLVFVIGFLSVLLVLGGVIGLVSLAGANDTLRNNYEQRMLPMSQLDQIVRLIDANQLAVAQALNETPEVVQPEMAQVEQRMAQIARMWDTYVQNGLRPEEVGLAHDYAEARQQFVAQGLRPAIEALRRDNHGAARTLMRGEMARLFLPVRKNIDALMALHLSSAHAEFEHSQLIYQRVRLACLTGIAFGLVLSAVIGVLLQRAIVRPLEQAVRVAGSVAAGDLTQRIAVETRDETGQLLQSLADMNTSLTRIVGDVRGGTAAINGAAHSIAAGNVELAVRTEQQASALQQTAASMEQLTVAVRENGASAQQANQLAQSAAQVANEGEAVVAKVVSTMGAINSSAVRIGDIIGVIDRLAFQTNLLALNAAVEAARAGNHGKGFAVVANEVHQLAQQSAAAARQIKQLVQESQEQVAEGAELVDQAGATMHAILTSIGQVTSIIADISRAGAEQSAGIEQINQAVSQMDEGTRSNAVRVEEVAAAAQALQEQADGLSALVAVFKVDGAPAPRTFPAVPAGRTSPAPRATVLPFERPARKSPAARAAAPGLRKPQGRPV</sequence>
<dbReference type="CDD" id="cd06225">
    <property type="entry name" value="HAMP"/>
    <property type="match status" value="1"/>
</dbReference>
<comment type="caution">
    <text evidence="16">The sequence shown here is derived from an EMBL/GenBank/DDBJ whole genome shotgun (WGS) entry which is preliminary data.</text>
</comment>